<protein>
    <submittedName>
        <fullName evidence="7">Polyprenyl synthetase family protein</fullName>
    </submittedName>
</protein>
<accession>A0A3G8ZPF0</accession>
<dbReference type="EMBL" id="CP034170">
    <property type="protein sequence ID" value="AZI59163.1"/>
    <property type="molecule type" value="Genomic_DNA"/>
</dbReference>
<dbReference type="CDD" id="cd00685">
    <property type="entry name" value="Trans_IPPS_HT"/>
    <property type="match status" value="1"/>
</dbReference>
<organism evidence="7 8">
    <name type="scientific">Nakamurella antarctica</name>
    <dbReference type="NCBI Taxonomy" id="1902245"/>
    <lineage>
        <taxon>Bacteria</taxon>
        <taxon>Bacillati</taxon>
        <taxon>Actinomycetota</taxon>
        <taxon>Actinomycetes</taxon>
        <taxon>Nakamurellales</taxon>
        <taxon>Nakamurellaceae</taxon>
        <taxon>Nakamurella</taxon>
    </lineage>
</organism>
<sequence>MGVVARDLRGHGRDPICLQPVVGSAGRGAIGFGAASSGAASSGAAMTTLAGRSAPLDNDNRSRLLLQRNDFLKLVDAELATAVQELQQEWRSVENDDGVTDILGEHDLVHLLGELVDCGGKRIRPLMTYCGWLSAGGRGRDSSGPRTSFDDVVRTSAALELLQAFALIHDDVMDESLSRRGRPAIHIQAAALHRAASAQGDATRFGESIAILVGDLAHAEADHLVSELPRPLRAIWRSLVVELVCGQRRDLVGSATGRQDLAYARSVSRMKSGCYTVERPLQLGAAAASASDAVQRSLGVYGHEVGVAFALRDDMLGIWGDPVITGKPAGDDLISAKPTIILALAKTNLIAEPAAAALARAGSPEFTARDLVTVQEAMRESGVAETVEKMITSHVDAALSALDPQILAYEGIELLTQLAHEIAWREK</sequence>
<dbReference type="Proteomes" id="UP000268084">
    <property type="component" value="Chromosome"/>
</dbReference>
<keyword evidence="3 6" id="KW-0808">Transferase</keyword>
<proteinExistence type="inferred from homology"/>
<dbReference type="PANTHER" id="PTHR12001">
    <property type="entry name" value="GERANYLGERANYL PYROPHOSPHATE SYNTHASE"/>
    <property type="match status" value="1"/>
</dbReference>
<dbReference type="Gene3D" id="1.10.600.10">
    <property type="entry name" value="Farnesyl Diphosphate Synthase"/>
    <property type="match status" value="1"/>
</dbReference>
<dbReference type="SUPFAM" id="SSF48576">
    <property type="entry name" value="Terpenoid synthases"/>
    <property type="match status" value="1"/>
</dbReference>
<reference evidence="7 8" key="2">
    <citation type="submission" date="2018-12" db="EMBL/GenBank/DDBJ databases">
        <title>Nakamurella antarcticus sp. nov., isolated from Antarctica South Shetland Islands soil.</title>
        <authorList>
            <person name="Peng F."/>
        </authorList>
    </citation>
    <scope>NUCLEOTIDE SEQUENCE [LARGE SCALE GENOMIC DNA]</scope>
    <source>
        <strain evidence="7 8">S14-144</strain>
    </source>
</reference>
<dbReference type="PANTHER" id="PTHR12001:SF85">
    <property type="entry name" value="SHORT CHAIN ISOPRENYL DIPHOSPHATE SYNTHASE"/>
    <property type="match status" value="1"/>
</dbReference>
<dbReference type="PROSITE" id="PS00723">
    <property type="entry name" value="POLYPRENYL_SYNTHASE_1"/>
    <property type="match status" value="1"/>
</dbReference>
<evidence type="ECO:0000256" key="4">
    <source>
        <dbReference type="ARBA" id="ARBA00022723"/>
    </source>
</evidence>
<reference evidence="7 8" key="1">
    <citation type="submission" date="2018-11" db="EMBL/GenBank/DDBJ databases">
        <authorList>
            <person name="Da X."/>
        </authorList>
    </citation>
    <scope>NUCLEOTIDE SEQUENCE [LARGE SCALE GENOMIC DNA]</scope>
    <source>
        <strain evidence="7 8">S14-144</strain>
    </source>
</reference>
<evidence type="ECO:0000313" key="7">
    <source>
        <dbReference type="EMBL" id="AZI59163.1"/>
    </source>
</evidence>
<dbReference type="InterPro" id="IPR033749">
    <property type="entry name" value="Polyprenyl_synt_CS"/>
</dbReference>
<evidence type="ECO:0000256" key="6">
    <source>
        <dbReference type="RuleBase" id="RU004466"/>
    </source>
</evidence>
<dbReference type="InterPro" id="IPR000092">
    <property type="entry name" value="Polyprenyl_synt"/>
</dbReference>
<dbReference type="InterPro" id="IPR008949">
    <property type="entry name" value="Isoprenoid_synthase_dom_sf"/>
</dbReference>
<gene>
    <name evidence="7" type="ORF">EH165_14455</name>
</gene>
<keyword evidence="4" id="KW-0479">Metal-binding</keyword>
<comment type="cofactor">
    <cofactor evidence="1">
        <name>Mg(2+)</name>
        <dbReference type="ChEBI" id="CHEBI:18420"/>
    </cofactor>
</comment>
<evidence type="ECO:0000313" key="8">
    <source>
        <dbReference type="Proteomes" id="UP000268084"/>
    </source>
</evidence>
<evidence type="ECO:0000256" key="1">
    <source>
        <dbReference type="ARBA" id="ARBA00001946"/>
    </source>
</evidence>
<evidence type="ECO:0000256" key="2">
    <source>
        <dbReference type="ARBA" id="ARBA00006706"/>
    </source>
</evidence>
<keyword evidence="5" id="KW-0460">Magnesium</keyword>
<dbReference type="OrthoDB" id="4497239at2"/>
<dbReference type="KEGG" id="nak:EH165_14455"/>
<dbReference type="AlphaFoldDB" id="A0A3G8ZPF0"/>
<dbReference type="Pfam" id="PF00348">
    <property type="entry name" value="polyprenyl_synt"/>
    <property type="match status" value="1"/>
</dbReference>
<dbReference type="GO" id="GO:0008299">
    <property type="term" value="P:isoprenoid biosynthetic process"/>
    <property type="evidence" value="ECO:0007669"/>
    <property type="project" value="InterPro"/>
</dbReference>
<comment type="similarity">
    <text evidence="2 6">Belongs to the FPP/GGPP synthase family.</text>
</comment>
<name>A0A3G8ZPF0_9ACTN</name>
<dbReference type="GO" id="GO:0046872">
    <property type="term" value="F:metal ion binding"/>
    <property type="evidence" value="ECO:0007669"/>
    <property type="project" value="UniProtKB-KW"/>
</dbReference>
<evidence type="ECO:0000256" key="5">
    <source>
        <dbReference type="ARBA" id="ARBA00022842"/>
    </source>
</evidence>
<dbReference type="GO" id="GO:0004659">
    <property type="term" value="F:prenyltransferase activity"/>
    <property type="evidence" value="ECO:0007669"/>
    <property type="project" value="InterPro"/>
</dbReference>
<evidence type="ECO:0000256" key="3">
    <source>
        <dbReference type="ARBA" id="ARBA00022679"/>
    </source>
</evidence>
<keyword evidence="8" id="KW-1185">Reference proteome</keyword>
<dbReference type="SFLD" id="SFLDS00005">
    <property type="entry name" value="Isoprenoid_Synthase_Type_I"/>
    <property type="match status" value="1"/>
</dbReference>